<sequence>MNKNFFKIFFLITFFHIFLFASKVETSQTQINKLNSEITNLKLANEYEKKLNEEKLKIFFSKIIEKENEIKELKKEFK</sequence>
<dbReference type="AlphaFoldDB" id="A0AAX2AIW1"/>
<feature type="coiled-coil region" evidence="1">
    <location>
        <begin position="24"/>
        <end position="76"/>
    </location>
</feature>
<protein>
    <submittedName>
        <fullName evidence="2">Uncharacterized protein</fullName>
    </submittedName>
</protein>
<reference evidence="2 3" key="1">
    <citation type="submission" date="2017-09" db="EMBL/GenBank/DDBJ databases">
        <title>Genomics of the genus Arcobacter.</title>
        <authorList>
            <person name="Perez-Cataluna A."/>
            <person name="Figueras M.J."/>
            <person name="Salas-Masso N."/>
        </authorList>
    </citation>
    <scope>NUCLEOTIDE SEQUENCE [LARGE SCALE GENOMIC DNA]</scope>
    <source>
        <strain evidence="2 3">CECT 7386</strain>
    </source>
</reference>
<name>A0AAX2AIW1_9BACT</name>
<dbReference type="EMBL" id="NXID01000005">
    <property type="protein sequence ID" value="RXK16694.1"/>
    <property type="molecule type" value="Genomic_DNA"/>
</dbReference>
<keyword evidence="1" id="KW-0175">Coiled coil</keyword>
<dbReference type="RefSeq" id="WP_196779631.1">
    <property type="nucleotide sequence ID" value="NZ_NXID01000005.1"/>
</dbReference>
<evidence type="ECO:0000313" key="3">
    <source>
        <dbReference type="Proteomes" id="UP000290092"/>
    </source>
</evidence>
<evidence type="ECO:0000256" key="1">
    <source>
        <dbReference type="SAM" id="Coils"/>
    </source>
</evidence>
<feature type="non-terminal residue" evidence="2">
    <location>
        <position position="78"/>
    </location>
</feature>
<dbReference type="Proteomes" id="UP000290092">
    <property type="component" value="Unassembled WGS sequence"/>
</dbReference>
<keyword evidence="3" id="KW-1185">Reference proteome</keyword>
<comment type="caution">
    <text evidence="2">The sequence shown here is derived from an EMBL/GenBank/DDBJ whole genome shotgun (WGS) entry which is preliminary data.</text>
</comment>
<evidence type="ECO:0000313" key="2">
    <source>
        <dbReference type="EMBL" id="RXK16694.1"/>
    </source>
</evidence>
<proteinExistence type="predicted"/>
<accession>A0AAX2AIW1</accession>
<gene>
    <name evidence="2" type="ORF">CP985_02825</name>
</gene>
<organism evidence="2 3">
    <name type="scientific">Malaciobacter mytili LMG 24559</name>
    <dbReference type="NCBI Taxonomy" id="1032238"/>
    <lineage>
        <taxon>Bacteria</taxon>
        <taxon>Pseudomonadati</taxon>
        <taxon>Campylobacterota</taxon>
        <taxon>Epsilonproteobacteria</taxon>
        <taxon>Campylobacterales</taxon>
        <taxon>Arcobacteraceae</taxon>
        <taxon>Malaciobacter</taxon>
    </lineage>
</organism>